<gene>
    <name evidence="1" type="ORF">SAMN02745121_04772</name>
</gene>
<reference evidence="2" key="1">
    <citation type="submission" date="2016-10" db="EMBL/GenBank/DDBJ databases">
        <authorList>
            <person name="Varghese N."/>
            <person name="Submissions S."/>
        </authorList>
    </citation>
    <scope>NUCLEOTIDE SEQUENCE [LARGE SCALE GENOMIC DNA]</scope>
    <source>
        <strain evidence="2">ATCC 25963</strain>
    </source>
</reference>
<name>A0A1I2BTT5_9BACT</name>
<dbReference type="AlphaFoldDB" id="A0A1I2BTT5"/>
<keyword evidence="2" id="KW-1185">Reference proteome</keyword>
<evidence type="ECO:0000313" key="2">
    <source>
        <dbReference type="Proteomes" id="UP000199400"/>
    </source>
</evidence>
<accession>A0A1I2BTT5</accession>
<dbReference type="EMBL" id="FOMX01000016">
    <property type="protein sequence ID" value="SFE59338.1"/>
    <property type="molecule type" value="Genomic_DNA"/>
</dbReference>
<protein>
    <submittedName>
        <fullName evidence="1">Uncharacterized protein</fullName>
    </submittedName>
</protein>
<organism evidence="1 2">
    <name type="scientific">Nannocystis exedens</name>
    <dbReference type="NCBI Taxonomy" id="54"/>
    <lineage>
        <taxon>Bacteria</taxon>
        <taxon>Pseudomonadati</taxon>
        <taxon>Myxococcota</taxon>
        <taxon>Polyangia</taxon>
        <taxon>Nannocystales</taxon>
        <taxon>Nannocystaceae</taxon>
        <taxon>Nannocystis</taxon>
    </lineage>
</organism>
<evidence type="ECO:0000313" key="1">
    <source>
        <dbReference type="EMBL" id="SFE59338.1"/>
    </source>
</evidence>
<sequence>MHPAYVDVSLAVGTLAADDVLRRLWPAELAALLSMASDLRVRPFPGTLARP</sequence>
<dbReference type="RefSeq" id="WP_170135885.1">
    <property type="nucleotide sequence ID" value="NZ_FOMX01000016.1"/>
</dbReference>
<proteinExistence type="predicted"/>
<dbReference type="Proteomes" id="UP000199400">
    <property type="component" value="Unassembled WGS sequence"/>
</dbReference>